<feature type="chain" id="PRO_5045246659" evidence="1">
    <location>
        <begin position="19"/>
        <end position="103"/>
    </location>
</feature>
<evidence type="ECO:0000256" key="1">
    <source>
        <dbReference type="SAM" id="SignalP"/>
    </source>
</evidence>
<keyword evidence="1" id="KW-0732">Signal</keyword>
<proteinExistence type="predicted"/>
<sequence length="103" mass="11654">MKLRIFIIAFLISIFAFTETPKAIFVSDTYKQGIYNISEPKEFSVTAKLVKNPFTTFIIIDSSGNQKYFKRFDNFDEIVNIGYIKNGDLIIVAGNGEIAVSRS</sequence>
<keyword evidence="3" id="KW-1185">Reference proteome</keyword>
<gene>
    <name evidence="2" type="ORF">H9661_16680</name>
</gene>
<accession>A0ABR8PXW5</accession>
<dbReference type="RefSeq" id="WP_191769902.1">
    <property type="nucleotide sequence ID" value="NZ_JACSRA010000032.1"/>
</dbReference>
<protein>
    <submittedName>
        <fullName evidence="2">Uncharacterized protein</fullName>
    </submittedName>
</protein>
<feature type="signal peptide" evidence="1">
    <location>
        <begin position="1"/>
        <end position="18"/>
    </location>
</feature>
<reference evidence="2 3" key="1">
    <citation type="submission" date="2020-08" db="EMBL/GenBank/DDBJ databases">
        <title>A Genomic Blueprint of the Chicken Gut Microbiome.</title>
        <authorList>
            <person name="Gilroy R."/>
            <person name="Ravi A."/>
            <person name="Getino M."/>
            <person name="Pursley I."/>
            <person name="Horton D.L."/>
            <person name="Alikhan N.-F."/>
            <person name="Baker D."/>
            <person name="Gharbi K."/>
            <person name="Hall N."/>
            <person name="Watson M."/>
            <person name="Adriaenssens E.M."/>
            <person name="Foster-Nyarko E."/>
            <person name="Jarju S."/>
            <person name="Secka A."/>
            <person name="Antonio M."/>
            <person name="Oren A."/>
            <person name="Chaudhuri R."/>
            <person name="La Ragione R.M."/>
            <person name="Hildebrand F."/>
            <person name="Pallen M.J."/>
        </authorList>
    </citation>
    <scope>NUCLEOTIDE SEQUENCE [LARGE SCALE GENOMIC DNA]</scope>
    <source>
        <strain evidence="2 3">Sa3CVN1</strain>
    </source>
</reference>
<evidence type="ECO:0000313" key="3">
    <source>
        <dbReference type="Proteomes" id="UP000627781"/>
    </source>
</evidence>
<name>A0ABR8PXW5_9CLOT</name>
<evidence type="ECO:0000313" key="2">
    <source>
        <dbReference type="EMBL" id="MBD7912989.1"/>
    </source>
</evidence>
<dbReference type="Proteomes" id="UP000627781">
    <property type="component" value="Unassembled WGS sequence"/>
</dbReference>
<organism evidence="2 3">
    <name type="scientific">Clostridium cibarium</name>
    <dbReference type="NCBI Taxonomy" id="2762247"/>
    <lineage>
        <taxon>Bacteria</taxon>
        <taxon>Bacillati</taxon>
        <taxon>Bacillota</taxon>
        <taxon>Clostridia</taxon>
        <taxon>Eubacteriales</taxon>
        <taxon>Clostridiaceae</taxon>
        <taxon>Clostridium</taxon>
    </lineage>
</organism>
<comment type="caution">
    <text evidence="2">The sequence shown here is derived from an EMBL/GenBank/DDBJ whole genome shotgun (WGS) entry which is preliminary data.</text>
</comment>
<dbReference type="EMBL" id="JACSRA010000032">
    <property type="protein sequence ID" value="MBD7912989.1"/>
    <property type="molecule type" value="Genomic_DNA"/>
</dbReference>